<dbReference type="InterPro" id="IPR043128">
    <property type="entry name" value="Rev_trsase/Diguanyl_cyclase"/>
</dbReference>
<sequence length="66" mass="7375">MPCIGLFHTNFHIINTNQSIKITASISNSTLTDGDCSMKDRFSRADKALYCAKRGGRNQIQQAQTR</sequence>
<proteinExistence type="predicted"/>
<evidence type="ECO:0000313" key="1">
    <source>
        <dbReference type="EMBL" id="AZG34107.1"/>
    </source>
</evidence>
<evidence type="ECO:0000313" key="4">
    <source>
        <dbReference type="Proteomes" id="UP000278855"/>
    </source>
</evidence>
<gene>
    <name evidence="2" type="ORF">EGC77_10190</name>
    <name evidence="1" type="ORF">EGC80_03595</name>
</gene>
<dbReference type="SUPFAM" id="SSF55073">
    <property type="entry name" value="Nucleotide cyclase"/>
    <property type="match status" value="1"/>
</dbReference>
<dbReference type="Proteomes" id="UP000278855">
    <property type="component" value="Unassembled WGS sequence"/>
</dbReference>
<dbReference type="Gene3D" id="3.30.70.270">
    <property type="match status" value="1"/>
</dbReference>
<dbReference type="Proteomes" id="UP000273778">
    <property type="component" value="Chromosome"/>
</dbReference>
<reference evidence="1 3" key="1">
    <citation type="submission" date="2018-11" db="EMBL/GenBank/DDBJ databases">
        <title>Shewanella sp. M2.</title>
        <authorList>
            <person name="Hwang Y.J."/>
            <person name="Hwang C.Y."/>
        </authorList>
    </citation>
    <scope>NUCLEOTIDE SEQUENCE [LARGE SCALE GENOMIC DNA]</scope>
    <source>
        <strain evidence="1 3">M2</strain>
    </source>
</reference>
<dbReference type="AlphaFoldDB" id="A0A3N4E5T5"/>
<dbReference type="KEGG" id="spsr:EGC80_03595"/>
<organism evidence="2 4">
    <name type="scientific">Shewanella psychromarinicola</name>
    <dbReference type="NCBI Taxonomy" id="2487742"/>
    <lineage>
        <taxon>Bacteria</taxon>
        <taxon>Pseudomonadati</taxon>
        <taxon>Pseudomonadota</taxon>
        <taxon>Gammaproteobacteria</taxon>
        <taxon>Alteromonadales</taxon>
        <taxon>Shewanellaceae</taxon>
        <taxon>Shewanella</taxon>
    </lineage>
</organism>
<reference evidence="4" key="2">
    <citation type="submission" date="2018-11" db="EMBL/GenBank/DDBJ databases">
        <title>Shewanella sp. R106.</title>
        <authorList>
            <person name="Hwang Y.J."/>
            <person name="Hwang C.Y."/>
        </authorList>
    </citation>
    <scope>NUCLEOTIDE SEQUENCE [LARGE SCALE GENOMIC DNA]</scope>
    <source>
        <strain evidence="4">R106</strain>
    </source>
</reference>
<dbReference type="InterPro" id="IPR029787">
    <property type="entry name" value="Nucleotide_cyclase"/>
</dbReference>
<dbReference type="EMBL" id="CP034073">
    <property type="protein sequence ID" value="AZG34107.1"/>
    <property type="molecule type" value="Genomic_DNA"/>
</dbReference>
<evidence type="ECO:0000313" key="3">
    <source>
        <dbReference type="Proteomes" id="UP000273778"/>
    </source>
</evidence>
<dbReference type="OrthoDB" id="9812260at2"/>
<reference evidence="2" key="3">
    <citation type="submission" date="2018-11" db="EMBL/GenBank/DDBJ databases">
        <authorList>
            <person name="Hwang Y.J."/>
            <person name="Hwang C.Y."/>
        </authorList>
    </citation>
    <scope>NUCLEOTIDE SEQUENCE</scope>
    <source>
        <strain evidence="2">R106</strain>
    </source>
</reference>
<dbReference type="EMBL" id="RKKB01000003">
    <property type="protein sequence ID" value="RPA32198.1"/>
    <property type="molecule type" value="Genomic_DNA"/>
</dbReference>
<name>A0A3N4E5T5_9GAMM</name>
<keyword evidence="3" id="KW-1185">Reference proteome</keyword>
<accession>A0A3N4E5T5</accession>
<protein>
    <submittedName>
        <fullName evidence="2">Diguanylate cyclase</fullName>
    </submittedName>
</protein>
<evidence type="ECO:0000313" key="2">
    <source>
        <dbReference type="EMBL" id="RPA32198.1"/>
    </source>
</evidence>